<evidence type="ECO:0000313" key="2">
    <source>
        <dbReference type="WBParaSite" id="PDA_v2.g27172.t1"/>
    </source>
</evidence>
<evidence type="ECO:0000313" key="1">
    <source>
        <dbReference type="Proteomes" id="UP000887578"/>
    </source>
</evidence>
<accession>A0A914QIN4</accession>
<name>A0A914QIN4_9BILA</name>
<dbReference type="WBParaSite" id="PDA_v2.g27172.t1">
    <property type="protein sequence ID" value="PDA_v2.g27172.t1"/>
    <property type="gene ID" value="PDA_v2.g27172"/>
</dbReference>
<organism evidence="1 2">
    <name type="scientific">Panagrolaimus davidi</name>
    <dbReference type="NCBI Taxonomy" id="227884"/>
    <lineage>
        <taxon>Eukaryota</taxon>
        <taxon>Metazoa</taxon>
        <taxon>Ecdysozoa</taxon>
        <taxon>Nematoda</taxon>
        <taxon>Chromadorea</taxon>
        <taxon>Rhabditida</taxon>
        <taxon>Tylenchina</taxon>
        <taxon>Panagrolaimomorpha</taxon>
        <taxon>Panagrolaimoidea</taxon>
        <taxon>Panagrolaimidae</taxon>
        <taxon>Panagrolaimus</taxon>
    </lineage>
</organism>
<protein>
    <submittedName>
        <fullName evidence="2">Uncharacterized protein</fullName>
    </submittedName>
</protein>
<proteinExistence type="predicted"/>
<dbReference type="Proteomes" id="UP000887578">
    <property type="component" value="Unplaced"/>
</dbReference>
<sequence>MSGNQTLELRTRWDDLTSFVSKDVTEKWWKIIIERYAARAFYNLDHLTQMFTFYDEYKDKLKDRYGTAFAVFFKQL</sequence>
<reference evidence="2" key="1">
    <citation type="submission" date="2022-11" db="UniProtKB">
        <authorList>
            <consortium name="WormBaseParasite"/>
        </authorList>
    </citation>
    <scope>IDENTIFICATION</scope>
</reference>
<keyword evidence="1" id="KW-1185">Reference proteome</keyword>
<dbReference type="AlphaFoldDB" id="A0A914QIN4"/>